<evidence type="ECO:0000313" key="1">
    <source>
        <dbReference type="EMBL" id="QDV86401.1"/>
    </source>
</evidence>
<proteinExistence type="predicted"/>
<sequence length="37" mass="3771">MSTPVQATFAIALLAMVVGCGGKQSVMTTEDGEQVTV</sequence>
<dbReference type="EMBL" id="CP036432">
    <property type="protein sequence ID" value="QDV86401.1"/>
    <property type="molecule type" value="Genomic_DNA"/>
</dbReference>
<name>A0ABX5Y0G0_9BACT</name>
<protein>
    <submittedName>
        <fullName evidence="1">Uncharacterized protein</fullName>
    </submittedName>
</protein>
<gene>
    <name evidence="1" type="ORF">TBK1r_54200</name>
</gene>
<keyword evidence="2" id="KW-1185">Reference proteome</keyword>
<evidence type="ECO:0000313" key="2">
    <source>
        <dbReference type="Proteomes" id="UP000318081"/>
    </source>
</evidence>
<reference evidence="1 2" key="1">
    <citation type="submission" date="2019-02" db="EMBL/GenBank/DDBJ databases">
        <title>Deep-cultivation of Planctomycetes and their phenomic and genomic characterization uncovers novel biology.</title>
        <authorList>
            <person name="Wiegand S."/>
            <person name="Jogler M."/>
            <person name="Boedeker C."/>
            <person name="Pinto D."/>
            <person name="Vollmers J."/>
            <person name="Rivas-Marin E."/>
            <person name="Kohn T."/>
            <person name="Peeters S.H."/>
            <person name="Heuer A."/>
            <person name="Rast P."/>
            <person name="Oberbeckmann S."/>
            <person name="Bunk B."/>
            <person name="Jeske O."/>
            <person name="Meyerdierks A."/>
            <person name="Storesund J.E."/>
            <person name="Kallscheuer N."/>
            <person name="Luecker S."/>
            <person name="Lage O.M."/>
            <person name="Pohl T."/>
            <person name="Merkel B.J."/>
            <person name="Hornburger P."/>
            <person name="Mueller R.-W."/>
            <person name="Bruemmer F."/>
            <person name="Labrenz M."/>
            <person name="Spormann A.M."/>
            <person name="Op den Camp H."/>
            <person name="Overmann J."/>
            <person name="Amann R."/>
            <person name="Jetten M.S.M."/>
            <person name="Mascher T."/>
            <person name="Medema M.H."/>
            <person name="Devos D.P."/>
            <person name="Kaster A.-K."/>
            <person name="Ovreas L."/>
            <person name="Rohde M."/>
            <person name="Galperin M.Y."/>
            <person name="Jogler C."/>
        </authorList>
    </citation>
    <scope>NUCLEOTIDE SEQUENCE [LARGE SCALE GENOMIC DNA]</scope>
    <source>
        <strain evidence="1 2">TBK1r</strain>
    </source>
</reference>
<dbReference type="Proteomes" id="UP000318081">
    <property type="component" value="Chromosome"/>
</dbReference>
<organism evidence="1 2">
    <name type="scientific">Stieleria magnilauensis</name>
    <dbReference type="NCBI Taxonomy" id="2527963"/>
    <lineage>
        <taxon>Bacteria</taxon>
        <taxon>Pseudomonadati</taxon>
        <taxon>Planctomycetota</taxon>
        <taxon>Planctomycetia</taxon>
        <taxon>Pirellulales</taxon>
        <taxon>Pirellulaceae</taxon>
        <taxon>Stieleria</taxon>
    </lineage>
</organism>
<accession>A0ABX5Y0G0</accession>